<gene>
    <name evidence="2" type="ORF">MEDL_7501</name>
</gene>
<evidence type="ECO:0000313" key="2">
    <source>
        <dbReference type="EMBL" id="CAG2192209.1"/>
    </source>
</evidence>
<dbReference type="PRINTS" id="PR01438">
    <property type="entry name" value="UNVRSLSTRESS"/>
</dbReference>
<comment type="caution">
    <text evidence="2">The sequence shown here is derived from an EMBL/GenBank/DDBJ whole genome shotgun (WGS) entry which is preliminary data.</text>
</comment>
<dbReference type="Pfam" id="PF00582">
    <property type="entry name" value="Usp"/>
    <property type="match status" value="1"/>
</dbReference>
<accession>A0A8S3Q9V4</accession>
<protein>
    <recommendedName>
        <fullName evidence="1">UspA domain-containing protein</fullName>
    </recommendedName>
</protein>
<keyword evidence="3" id="KW-1185">Reference proteome</keyword>
<dbReference type="InterPro" id="IPR006015">
    <property type="entry name" value="Universal_stress_UspA"/>
</dbReference>
<dbReference type="InterPro" id="IPR014729">
    <property type="entry name" value="Rossmann-like_a/b/a_fold"/>
</dbReference>
<dbReference type="Proteomes" id="UP000683360">
    <property type="component" value="Unassembled WGS sequence"/>
</dbReference>
<dbReference type="EMBL" id="CAJPWZ010000381">
    <property type="protein sequence ID" value="CAG2192209.1"/>
    <property type="molecule type" value="Genomic_DNA"/>
</dbReference>
<name>A0A8S3Q9V4_MYTED</name>
<dbReference type="AlphaFoldDB" id="A0A8S3Q9V4"/>
<dbReference type="PANTHER" id="PTHR46989:SF3">
    <property type="entry name" value="USPA DOMAIN-CONTAINING PROTEIN"/>
    <property type="match status" value="1"/>
</dbReference>
<dbReference type="InterPro" id="IPR006016">
    <property type="entry name" value="UspA"/>
</dbReference>
<dbReference type="SUPFAM" id="SSF52402">
    <property type="entry name" value="Adenine nucleotide alpha hydrolases-like"/>
    <property type="match status" value="1"/>
</dbReference>
<dbReference type="Gene3D" id="3.40.50.620">
    <property type="entry name" value="HUPs"/>
    <property type="match status" value="1"/>
</dbReference>
<sequence>MAAGRVVVVAVDGSVHSDNALKYYIDRVQIPGDKLLLVNVPEEYNFTDASPGVIHELLEKMKEKASEVEKTYTDRLKDISVDFQFRLVYGHPGEQIVKVAEEEKASLVMVGSRGHGWLRRTILGSVSNYVIHHTSIPVLLCKNMEPLESLNPRKLTKVMLTKMLICRVENVNVGIQLGKRPGRFIDM</sequence>
<organism evidence="2 3">
    <name type="scientific">Mytilus edulis</name>
    <name type="common">Blue mussel</name>
    <dbReference type="NCBI Taxonomy" id="6550"/>
    <lineage>
        <taxon>Eukaryota</taxon>
        <taxon>Metazoa</taxon>
        <taxon>Spiralia</taxon>
        <taxon>Lophotrochozoa</taxon>
        <taxon>Mollusca</taxon>
        <taxon>Bivalvia</taxon>
        <taxon>Autobranchia</taxon>
        <taxon>Pteriomorphia</taxon>
        <taxon>Mytilida</taxon>
        <taxon>Mytiloidea</taxon>
        <taxon>Mytilidae</taxon>
        <taxon>Mytilinae</taxon>
        <taxon>Mytilus</taxon>
    </lineage>
</organism>
<proteinExistence type="predicted"/>
<dbReference type="OrthoDB" id="843225at2759"/>
<reference evidence="2" key="1">
    <citation type="submission" date="2021-03" db="EMBL/GenBank/DDBJ databases">
        <authorList>
            <person name="Bekaert M."/>
        </authorList>
    </citation>
    <scope>NUCLEOTIDE SEQUENCE</scope>
</reference>
<feature type="domain" description="UspA" evidence="1">
    <location>
        <begin position="6"/>
        <end position="142"/>
    </location>
</feature>
<evidence type="ECO:0000313" key="3">
    <source>
        <dbReference type="Proteomes" id="UP000683360"/>
    </source>
</evidence>
<evidence type="ECO:0000259" key="1">
    <source>
        <dbReference type="Pfam" id="PF00582"/>
    </source>
</evidence>
<dbReference type="PANTHER" id="PTHR46989">
    <property type="entry name" value="USP DOMAIN-CONTAINING PROTEIN"/>
    <property type="match status" value="1"/>
</dbReference>
<dbReference type="CDD" id="cd23659">
    <property type="entry name" value="USP_At3g01520-like"/>
    <property type="match status" value="1"/>
</dbReference>